<protein>
    <recommendedName>
        <fullName evidence="1">Hydrazine synthase alpha subunit middle domain-containing protein</fullName>
    </recommendedName>
</protein>
<evidence type="ECO:0000313" key="3">
    <source>
        <dbReference type="Proteomes" id="UP000474630"/>
    </source>
</evidence>
<dbReference type="Gene3D" id="2.120.10.30">
    <property type="entry name" value="TolB, C-terminal domain"/>
    <property type="match status" value="1"/>
</dbReference>
<dbReference type="EMBL" id="CP048409">
    <property type="protein sequence ID" value="QIA07700.1"/>
    <property type="molecule type" value="Genomic_DNA"/>
</dbReference>
<accession>A0A6C0RBJ8</accession>
<evidence type="ECO:0000313" key="2">
    <source>
        <dbReference type="EMBL" id="QIA07700.1"/>
    </source>
</evidence>
<proteinExistence type="predicted"/>
<dbReference type="AlphaFoldDB" id="A0A6C0RBJ8"/>
<dbReference type="InterPro" id="IPR040698">
    <property type="entry name" value="HZS_alpha_mid"/>
</dbReference>
<dbReference type="KEGG" id="drc:G0Q07_08155"/>
<dbReference type="SUPFAM" id="SSF82171">
    <property type="entry name" value="DPP6 N-terminal domain-like"/>
    <property type="match status" value="1"/>
</dbReference>
<dbReference type="Pfam" id="PF18582">
    <property type="entry name" value="HZS_alpha"/>
    <property type="match status" value="1"/>
</dbReference>
<evidence type="ECO:0000259" key="1">
    <source>
        <dbReference type="Pfam" id="PF18582"/>
    </source>
</evidence>
<keyword evidence="3" id="KW-1185">Reference proteome</keyword>
<gene>
    <name evidence="2" type="ORF">G0Q07_08155</name>
</gene>
<name>A0A6C0RBJ8_9BACT</name>
<feature type="domain" description="Hydrazine synthase alpha subunit middle" evidence="1">
    <location>
        <begin position="365"/>
        <end position="427"/>
    </location>
</feature>
<dbReference type="RefSeq" id="WP_163345621.1">
    <property type="nucleotide sequence ID" value="NZ_CP048409.1"/>
</dbReference>
<dbReference type="InterPro" id="IPR011042">
    <property type="entry name" value="6-blade_b-propeller_TolB-like"/>
</dbReference>
<dbReference type="Proteomes" id="UP000474630">
    <property type="component" value="Chromosome"/>
</dbReference>
<sequence length="468" mass="52187">MRIIKQLQKIAILLCSAAAIFLSGCSGTSMKGAILITEIPQELELDYSPWHVPQLEGARIVAVQPGGKTKILSVDFYAAITPTVSHDGKNMLFAAKEQAGDNWQIWEMKLSSGKTRQLTLGETDCTNPTYLPINRFAFTKQLSSAKIKDCNQVFTANLDGSNLQQITFSPQTFAALTVLKDGRFLAMEKQIYPKEGEQNLMVMRPDGTKLELFYKSENGKYVQSKVIENSNDKMLFVERSGSKSNIISLSYGMPLHSHKILSEGIEGEFLSVSNGEEENALVVYRKSEDENFGLFTFDTAKSLVEEIYQSKGYNVIEATKVKVMQRPRNLPSAVKLEEPSGLLLCQDVNFSGHVETNNDRAQKIEFLGVDTSLGVISVEEDGSFYVKIEADLPFRIQTLSADNEVINGPGSWYYIRPNERRACVGCHTGPAISPFNRQPLSVRKDPRIIKQNSDLSLKNANAKDYEHE</sequence>
<organism evidence="2 3">
    <name type="scientific">Draconibacterium halophilum</name>
    <dbReference type="NCBI Taxonomy" id="2706887"/>
    <lineage>
        <taxon>Bacteria</taxon>
        <taxon>Pseudomonadati</taxon>
        <taxon>Bacteroidota</taxon>
        <taxon>Bacteroidia</taxon>
        <taxon>Marinilabiliales</taxon>
        <taxon>Prolixibacteraceae</taxon>
        <taxon>Draconibacterium</taxon>
    </lineage>
</organism>
<reference evidence="2 3" key="1">
    <citation type="submission" date="2020-02" db="EMBL/GenBank/DDBJ databases">
        <title>Genome sequencing for Draconibacterium sp. strain M1.</title>
        <authorList>
            <person name="Park S.-J."/>
        </authorList>
    </citation>
    <scope>NUCLEOTIDE SEQUENCE [LARGE SCALE GENOMIC DNA]</scope>
    <source>
        <strain evidence="2 3">M1</strain>
    </source>
</reference>
<dbReference type="PROSITE" id="PS51257">
    <property type="entry name" value="PROKAR_LIPOPROTEIN"/>
    <property type="match status" value="1"/>
</dbReference>